<dbReference type="SMART" id="SM00065">
    <property type="entry name" value="GAF"/>
    <property type="match status" value="1"/>
</dbReference>
<dbReference type="SMART" id="SM00052">
    <property type="entry name" value="EAL"/>
    <property type="match status" value="1"/>
</dbReference>
<feature type="domain" description="EAL" evidence="1">
    <location>
        <begin position="330"/>
        <end position="584"/>
    </location>
</feature>
<proteinExistence type="predicted"/>
<dbReference type="Gene3D" id="3.30.450.40">
    <property type="match status" value="1"/>
</dbReference>
<dbReference type="SUPFAM" id="SSF141868">
    <property type="entry name" value="EAL domain-like"/>
    <property type="match status" value="1"/>
</dbReference>
<reference evidence="3 4" key="1">
    <citation type="submission" date="2015-11" db="EMBL/GenBank/DDBJ databases">
        <title>Draft genome sequence of Agrobacterium sp. R89-1.</title>
        <authorList>
            <person name="Zahradnik J."/>
            <person name="Kyslikova E."/>
            <person name="Palyzova A."/>
            <person name="Kyslik P."/>
        </authorList>
    </citation>
    <scope>NUCLEOTIDE SEQUENCE [LARGE SCALE GENOMIC DNA]</scope>
    <source>
        <strain evidence="3 4">R89-1</strain>
    </source>
</reference>
<keyword evidence="4" id="KW-1185">Reference proteome</keyword>
<evidence type="ECO:0000313" key="4">
    <source>
        <dbReference type="Proteomes" id="UP000070498"/>
    </source>
</evidence>
<dbReference type="PROSITE" id="PS50883">
    <property type="entry name" value="EAL"/>
    <property type="match status" value="1"/>
</dbReference>
<feature type="domain" description="GGDEF" evidence="2">
    <location>
        <begin position="189"/>
        <end position="321"/>
    </location>
</feature>
<dbReference type="PROSITE" id="PS50887">
    <property type="entry name" value="GGDEF"/>
    <property type="match status" value="1"/>
</dbReference>
<comment type="caution">
    <text evidence="3">The sequence shown here is derived from an EMBL/GenBank/DDBJ whole genome shotgun (WGS) entry which is preliminary data.</text>
</comment>
<dbReference type="InterPro" id="IPR029016">
    <property type="entry name" value="GAF-like_dom_sf"/>
</dbReference>
<evidence type="ECO:0000313" key="3">
    <source>
        <dbReference type="EMBL" id="KXG87827.1"/>
    </source>
</evidence>
<evidence type="ECO:0000259" key="2">
    <source>
        <dbReference type="PROSITE" id="PS50887"/>
    </source>
</evidence>
<dbReference type="SUPFAM" id="SSF55073">
    <property type="entry name" value="Nucleotide cyclase"/>
    <property type="match status" value="1"/>
</dbReference>
<evidence type="ECO:0000259" key="1">
    <source>
        <dbReference type="PROSITE" id="PS50883"/>
    </source>
</evidence>
<dbReference type="Pfam" id="PF00990">
    <property type="entry name" value="GGDEF"/>
    <property type="match status" value="1"/>
</dbReference>
<gene>
    <name evidence="3" type="ORF">ATO67_17560</name>
</gene>
<sequence length="592" mass="65753">MDFTMHNEIARLSSLKSLRLLDTLPSENFDRITRLAADIFGLPIAAVSLTDVNRQWFKSKVGVDHNEIPREKAPCANVAETKKPFVIRDFQQDDCYVDSTLGCAGIRFYAGAPLVTADGYALGALCVLGTEPRDVTDKEMATLCDLAAMVMDQVELTHALGRIEPCSGLPNRFQLMNDLTDSALRADVGERIISLLDLAQTEQFERLSRVLGPSHFDTVIHAVSSLLTEHVGPNATPYHVGPTQFAFFAPDNSDVESYMILLKGLLCEIEGDSDTQISMTPAIGMVSYDPQTMLPEDILRSLQSAVQDARESSAKIELFSPAMDLRHRRNFRILQDFRSALAASDQLSLVFQPRLDVATGEIRSAEALLRWDHPVLGPISPVEFIPVVEASAFARELTDWVMHKAISHISVWGKRGLRFKLSLNLLALNLEEGDFFERLMSKLVLFDVEPNQIELELTETVMMKETEGAFGLLNQLKTAGVQLAIDDFGTGYSSLAYLQKLPADVVKIDRSFVAEMENGNRERVLVRSMIDLSHSLGYRVVAEGVETQEAANLLEVLGCDEIQGYWLSRPVRSEALLDWLIARQRPVVLLAG</sequence>
<dbReference type="InterPro" id="IPR003018">
    <property type="entry name" value="GAF"/>
</dbReference>
<dbReference type="InterPro" id="IPR050706">
    <property type="entry name" value="Cyclic-di-GMP_PDE-like"/>
</dbReference>
<dbReference type="Gene3D" id="3.30.70.270">
    <property type="match status" value="1"/>
</dbReference>
<dbReference type="InterPro" id="IPR043128">
    <property type="entry name" value="Rev_trsase/Diguanyl_cyclase"/>
</dbReference>
<name>A0A135P8S2_9HYPH</name>
<dbReference type="Proteomes" id="UP000070498">
    <property type="component" value="Unassembled WGS sequence"/>
</dbReference>
<dbReference type="PANTHER" id="PTHR33121">
    <property type="entry name" value="CYCLIC DI-GMP PHOSPHODIESTERASE PDEF"/>
    <property type="match status" value="1"/>
</dbReference>
<dbReference type="Gene3D" id="3.20.20.450">
    <property type="entry name" value="EAL domain"/>
    <property type="match status" value="1"/>
</dbReference>
<dbReference type="PANTHER" id="PTHR33121:SF19">
    <property type="entry name" value="CYCLIC DI-GMP PHOSPHODIESTERASE PA2567"/>
    <property type="match status" value="1"/>
</dbReference>
<dbReference type="Pfam" id="PF01590">
    <property type="entry name" value="GAF"/>
    <property type="match status" value="1"/>
</dbReference>
<dbReference type="AlphaFoldDB" id="A0A135P8S2"/>
<accession>A0A135P8S2</accession>
<protein>
    <submittedName>
        <fullName evidence="3">Diguanylate phosphodiesterase</fullName>
    </submittedName>
</protein>
<dbReference type="InterPro" id="IPR000160">
    <property type="entry name" value="GGDEF_dom"/>
</dbReference>
<dbReference type="EMBL" id="LNUW01000002">
    <property type="protein sequence ID" value="KXG87827.1"/>
    <property type="molecule type" value="Genomic_DNA"/>
</dbReference>
<dbReference type="STRING" id="2052828.ATO67_17560"/>
<dbReference type="Pfam" id="PF00563">
    <property type="entry name" value="EAL"/>
    <property type="match status" value="1"/>
</dbReference>
<dbReference type="InterPro" id="IPR001633">
    <property type="entry name" value="EAL_dom"/>
</dbReference>
<dbReference type="SUPFAM" id="SSF55781">
    <property type="entry name" value="GAF domain-like"/>
    <property type="match status" value="1"/>
</dbReference>
<dbReference type="CDD" id="cd01948">
    <property type="entry name" value="EAL"/>
    <property type="match status" value="1"/>
</dbReference>
<dbReference type="InterPro" id="IPR029787">
    <property type="entry name" value="Nucleotide_cyclase"/>
</dbReference>
<organism evidence="3 4">
    <name type="scientific">Agrobacterium bohemicum</name>
    <dbReference type="NCBI Taxonomy" id="2052828"/>
    <lineage>
        <taxon>Bacteria</taxon>
        <taxon>Pseudomonadati</taxon>
        <taxon>Pseudomonadota</taxon>
        <taxon>Alphaproteobacteria</taxon>
        <taxon>Hyphomicrobiales</taxon>
        <taxon>Rhizobiaceae</taxon>
        <taxon>Rhizobium/Agrobacterium group</taxon>
        <taxon>Agrobacterium</taxon>
    </lineage>
</organism>
<dbReference type="InterPro" id="IPR035919">
    <property type="entry name" value="EAL_sf"/>
</dbReference>
<dbReference type="SMART" id="SM00267">
    <property type="entry name" value="GGDEF"/>
    <property type="match status" value="1"/>
</dbReference>
<dbReference type="GO" id="GO:0071111">
    <property type="term" value="F:cyclic-guanylate-specific phosphodiesterase activity"/>
    <property type="evidence" value="ECO:0007669"/>
    <property type="project" value="InterPro"/>
</dbReference>